<dbReference type="InterPro" id="IPR042228">
    <property type="entry name" value="Dynein_linker_3"/>
</dbReference>
<dbReference type="InterPro" id="IPR027417">
    <property type="entry name" value="P-loop_NTPase"/>
</dbReference>
<keyword evidence="8 11" id="KW-0175">Coiled coil</keyword>
<keyword evidence="6" id="KW-0067">ATP-binding</keyword>
<dbReference type="InterPro" id="IPR035706">
    <property type="entry name" value="AAA_9"/>
</dbReference>
<dbReference type="InterPro" id="IPR024317">
    <property type="entry name" value="Dynein_heavy_chain_D4_dom"/>
</dbReference>
<dbReference type="Gene3D" id="1.10.8.710">
    <property type="match status" value="1"/>
</dbReference>
<dbReference type="InterPro" id="IPR042219">
    <property type="entry name" value="AAA_lid_11_sf"/>
</dbReference>
<dbReference type="RefSeq" id="XP_064074289.1">
    <property type="nucleotide sequence ID" value="XM_064218219.1"/>
</dbReference>
<reference evidence="19" key="1">
    <citation type="submission" date="2025-05" db="UniProtKB">
        <authorList>
            <consortium name="RefSeq"/>
        </authorList>
    </citation>
    <scope>NUCLEOTIDE SEQUENCE [LARGE SCALE GENOMIC DNA]</scope>
</reference>
<evidence type="ECO:0000256" key="6">
    <source>
        <dbReference type="ARBA" id="ARBA00022840"/>
    </source>
</evidence>
<dbReference type="Pfam" id="PF12780">
    <property type="entry name" value="AAA_8"/>
    <property type="match status" value="1"/>
</dbReference>
<feature type="domain" description="Dynein heavy chain ATP-binding dynein motor region" evidence="16">
    <location>
        <begin position="1772"/>
        <end position="1854"/>
    </location>
</feature>
<evidence type="ECO:0000259" key="14">
    <source>
        <dbReference type="Pfam" id="PF12777"/>
    </source>
</evidence>
<evidence type="ECO:0000259" key="16">
    <source>
        <dbReference type="Pfam" id="PF12781"/>
    </source>
</evidence>
<evidence type="ECO:0000256" key="3">
    <source>
        <dbReference type="ARBA" id="ARBA00022490"/>
    </source>
</evidence>
<dbReference type="Pfam" id="PF12777">
    <property type="entry name" value="MT"/>
    <property type="match status" value="1"/>
</dbReference>
<feature type="domain" description="Dynein heavy chain AAA lid" evidence="17">
    <location>
        <begin position="2347"/>
        <end position="2461"/>
    </location>
</feature>
<dbReference type="Gene3D" id="1.20.58.1120">
    <property type="match status" value="1"/>
</dbReference>
<keyword evidence="4" id="KW-0493">Microtubule</keyword>
<keyword evidence="7" id="KW-0243">Dynein</keyword>
<dbReference type="Pfam" id="PF12781">
    <property type="entry name" value="AAA_9"/>
    <property type="match status" value="2"/>
</dbReference>
<evidence type="ECO:0000256" key="11">
    <source>
        <dbReference type="SAM" id="Coils"/>
    </source>
</evidence>
<evidence type="ECO:0000256" key="1">
    <source>
        <dbReference type="ARBA" id="ARBA00004245"/>
    </source>
</evidence>
<evidence type="ECO:0000313" key="20">
    <source>
        <dbReference type="RefSeq" id="XP_064074289.1"/>
    </source>
</evidence>
<dbReference type="Gene3D" id="1.20.920.20">
    <property type="match status" value="1"/>
</dbReference>
<feature type="domain" description="Dynein heavy chain linker" evidence="12">
    <location>
        <begin position="2"/>
        <end position="121"/>
    </location>
</feature>
<dbReference type="InterPro" id="IPR024743">
    <property type="entry name" value="Dynein_HC_stalk"/>
</dbReference>
<evidence type="ECO:0000256" key="4">
    <source>
        <dbReference type="ARBA" id="ARBA00022701"/>
    </source>
</evidence>
<protein>
    <submittedName>
        <fullName evidence="20">Cytoplasmic dynein 2 heavy chain 1</fullName>
    </submittedName>
</protein>
<dbReference type="GeneID" id="113397605"/>
<dbReference type="Gene3D" id="3.20.180.20">
    <property type="entry name" value="Dynein heavy chain, N-terminal domain 2"/>
    <property type="match status" value="1"/>
</dbReference>
<keyword evidence="10" id="KW-0206">Cytoskeleton</keyword>
<comment type="similarity">
    <text evidence="2">Belongs to the dynein heavy chain family.</text>
</comment>
<dbReference type="Pfam" id="PF18198">
    <property type="entry name" value="AAA_lid_11"/>
    <property type="match status" value="1"/>
</dbReference>
<evidence type="ECO:0000256" key="2">
    <source>
        <dbReference type="ARBA" id="ARBA00008887"/>
    </source>
</evidence>
<evidence type="ECO:0000259" key="13">
    <source>
        <dbReference type="Pfam" id="PF12774"/>
    </source>
</evidence>
<dbReference type="Gene3D" id="1.10.8.720">
    <property type="entry name" value="Region D6 of dynein motor"/>
    <property type="match status" value="1"/>
</dbReference>
<dbReference type="Proteomes" id="UP001652626">
    <property type="component" value="Chromosome 3"/>
</dbReference>
<dbReference type="InterPro" id="IPR054354">
    <property type="entry name" value="DYNC2H1-like_lid"/>
</dbReference>
<feature type="coiled-coil region" evidence="11">
    <location>
        <begin position="1422"/>
        <end position="1498"/>
    </location>
</feature>
<dbReference type="Pfam" id="PF22597">
    <property type="entry name" value="DYN_lid"/>
    <property type="match status" value="1"/>
</dbReference>
<name>A0ABM4ASL5_VANTA</name>
<evidence type="ECO:0000256" key="10">
    <source>
        <dbReference type="ARBA" id="ARBA00023212"/>
    </source>
</evidence>
<evidence type="ECO:0000256" key="7">
    <source>
        <dbReference type="ARBA" id="ARBA00023017"/>
    </source>
</evidence>
<dbReference type="InterPro" id="IPR043157">
    <property type="entry name" value="Dynein_AAA1S"/>
</dbReference>
<dbReference type="InterPro" id="IPR013602">
    <property type="entry name" value="Dynein_heavy_linker"/>
</dbReference>
<keyword evidence="9" id="KW-0505">Motor protein</keyword>
<comment type="subcellular location">
    <subcellularLocation>
        <location evidence="1">Cytoplasm</location>
        <location evidence="1">Cytoskeleton</location>
    </subcellularLocation>
</comment>
<feature type="coiled-coil region" evidence="11">
    <location>
        <begin position="173"/>
        <end position="200"/>
    </location>
</feature>
<reference evidence="20" key="2">
    <citation type="submission" date="2025-08" db="UniProtKB">
        <authorList>
            <consortium name="RefSeq"/>
        </authorList>
    </citation>
    <scope>IDENTIFICATION</scope>
    <source>
        <tissue evidence="20">Whole body</tissue>
    </source>
</reference>
<evidence type="ECO:0000256" key="9">
    <source>
        <dbReference type="ARBA" id="ARBA00023175"/>
    </source>
</evidence>
<dbReference type="Gene3D" id="3.40.50.300">
    <property type="entry name" value="P-loop containing nucleotide triphosphate hydrolases"/>
    <property type="match status" value="4"/>
</dbReference>
<dbReference type="Gene3D" id="1.20.920.30">
    <property type="match status" value="1"/>
</dbReference>
<feature type="domain" description="Dynein 2 heavy chain 1 cytoplasmic ATPase lid" evidence="18">
    <location>
        <begin position="1039"/>
        <end position="1111"/>
    </location>
</feature>
<dbReference type="InterPro" id="IPR041658">
    <property type="entry name" value="AAA_lid_11"/>
</dbReference>
<dbReference type="SUPFAM" id="SSF52540">
    <property type="entry name" value="P-loop containing nucleoside triphosphate hydrolases"/>
    <property type="match status" value="3"/>
</dbReference>
<feature type="domain" description="Dynein heavy chain ATP-binding dynein motor region" evidence="16">
    <location>
        <begin position="1890"/>
        <end position="1977"/>
    </location>
</feature>
<feature type="coiled-coil region" evidence="11">
    <location>
        <begin position="1638"/>
        <end position="1721"/>
    </location>
</feature>
<evidence type="ECO:0000259" key="12">
    <source>
        <dbReference type="Pfam" id="PF08393"/>
    </source>
</evidence>
<gene>
    <name evidence="20" type="primary">LOC113397605</name>
</gene>
<accession>A0ABM4ASL5</accession>
<dbReference type="Pfam" id="PF12774">
    <property type="entry name" value="AAA_6"/>
    <property type="match status" value="1"/>
</dbReference>
<evidence type="ECO:0000259" key="17">
    <source>
        <dbReference type="Pfam" id="PF18198"/>
    </source>
</evidence>
<feature type="domain" description="Dynein heavy chain coiled coil stalk" evidence="14">
    <location>
        <begin position="1417"/>
        <end position="1742"/>
    </location>
</feature>
<dbReference type="PANTHER" id="PTHR45703">
    <property type="entry name" value="DYNEIN HEAVY CHAIN"/>
    <property type="match status" value="1"/>
</dbReference>
<dbReference type="Pfam" id="PF08393">
    <property type="entry name" value="DHC_N2"/>
    <property type="match status" value="1"/>
</dbReference>
<evidence type="ECO:0000259" key="15">
    <source>
        <dbReference type="Pfam" id="PF12780"/>
    </source>
</evidence>
<feature type="domain" description="Dynein heavy chain AAA module D4" evidence="15">
    <location>
        <begin position="1295"/>
        <end position="1399"/>
    </location>
</feature>
<dbReference type="PANTHER" id="PTHR45703:SF22">
    <property type="entry name" value="DYNEIN CYTOPLASMIC 2 HEAVY CHAIN 1"/>
    <property type="match status" value="1"/>
</dbReference>
<proteinExistence type="inferred from homology"/>
<evidence type="ECO:0000313" key="19">
    <source>
        <dbReference type="Proteomes" id="UP001652626"/>
    </source>
</evidence>
<keyword evidence="5" id="KW-0547">Nucleotide-binding</keyword>
<evidence type="ECO:0000259" key="18">
    <source>
        <dbReference type="Pfam" id="PF22597"/>
    </source>
</evidence>
<keyword evidence="19" id="KW-1185">Reference proteome</keyword>
<evidence type="ECO:0000256" key="8">
    <source>
        <dbReference type="ARBA" id="ARBA00023054"/>
    </source>
</evidence>
<dbReference type="InterPro" id="IPR026983">
    <property type="entry name" value="DHC"/>
</dbReference>
<dbReference type="InterPro" id="IPR035699">
    <property type="entry name" value="AAA_6"/>
</dbReference>
<dbReference type="Gene3D" id="6.10.140.1060">
    <property type="match status" value="1"/>
</dbReference>
<feature type="domain" description="Dynein heavy chain hydrolytic ATP-binding dynein motor region" evidence="13">
    <location>
        <begin position="247"/>
        <end position="587"/>
    </location>
</feature>
<keyword evidence="3" id="KW-0963">Cytoplasm</keyword>
<sequence length="2655" mass="293858">MLDTISEQLNSCQSALNDYIDDKRSTFPRLYFLSDDDLLELLGQARAGAEGSETVMQSHLKKLFPGITGVHLGPGGLSVTSLCSHFGETFQLDHPVDIDCSVEVWLKNLEQEIRSSLKNMALKCLVANSLQDQDPFSLPTQILCLAQNIRFTEQAERAITSKELHKLKDIIEKENLYYAAAETEDECEKYKKQALILQCAYYVSIVQSLIKNNVVTTSDWIWQKQLRFYLQNKTEVVAKMGLAQISYSYEYLGVNTGQFVRTETTDESFLILTQSLHLGLVGNPIGPAGTGKTESVKALGCLFGRVVLVFNCDEAMDAECMGRLLTGVALCGAWGCFDEFNRLSAATLAAVSHQFASLLAATRRVDPTGAGDRTALLNGKQVIVSEWCGVAATMNPVTRGYGGRRSLPPALQHALRPLALRPPPRAELAARLLAAYAAQPHLQPERLADDLDAVFTLASTLLSAQRHYDWGLRALKAAVGSCGAGLRGAGRAGGARAALRDVLRLNNLSKLTRHDADCFENILAMVFADVPEKESATDPLYIALENTVGRLGLVNNKFQIRKCMELYEQLQQRMGVAIVGPPGSGKSTIRQILKSALTQQGKNIVEYVICPKAMSRSWLLGHIELDTRQWTDGVISTVALEVANQPEDVWSWVVCDGDIDPEWIEALNSVLDDNRLLTLPSGWRVQFGQNVNFIFETHSLEYASPATISRMGIILFSAENHCSQEILDRWVQSKEFDNDTAKSAIPFLHLTLNKCLKWLTVHQADVTTKDCHMSLVRQILSNFEYIAQEITFKNNPQSAEDMVWSAVQLSTMGIIKQSAIDSFYEELEMPLAEGGAAGDVVGDAGGGAEWAEGVLRSARVRACEPALRAAAHAAAHVVVIGPEASAKTLLAEYILRESNSTIITINCTPNLEPADIIAELKRKNAVGSAGRGAGRGAGPVLLVRALHRARCDAWGSSPVHSFLLQVIQQHGFWWREEGAPQWQPTGRVRALCTAERPPRARLAAALAHVHLPEADDEELLELSRSYLSESVPKNITENDIFNLSRNMISLYKEVTKTFHLKSHYKWNPSHLKQWCENIKWFSPNDLQQVVTALNAMANIIFKNRLVTNEEKSEYITIAQNYLKTDYNIYFIPKLRNDGVYLIPVDYKEWYENTQKLINQCLTDDENCFGESGIEVCAELSVLIPVIALALNGGGASCAGGAGAGRRAAARLLGAVAGARVALLDRAALFHAGFKNALTSASEGTRTLIVLCEPVVTDDLLACVEAFLSATSIHALPMIIIPSSGPAQQTEQTFINMKNNLGIMICLDKDQDNLTGLLDSYPLLYNNNFLCWLSHWSDETLKDMPALLIQRLSKENALEMSQDDMKSIPVQGFVDIYKSLDAERVRTPSRYMHFIKTYYKIFNIKKQALLQRRDTLCAGVEALRRARSEVATLQEEAAEQEVALSEKQAKANQALDQIGATVRATTDKKEEMYQLKKNIELENEKLQIQKKEIEEELASVEPVIAAARAAVGDIKAESLSEVRSLRAPPDVVRDVLEGVLRLMGIADTSWHSMKNFLSKRGVKEDIRCLDARQISPEAAQSVERLLQRRGASFEQAAARRASAACAPLAAWVRANLDYARALARVRPLQDRQRQLHGNLKRAEDELAALSSGLATVDERVAALKEQLGRHTREAAAIELRLSTAVQTISAASDLLDRLAHEYDSWENDLQNITIEILELNQRSLLAAGYLTYLPDLTEPQARNYLSKWCSLINFEDTTFSLINFLSTPEKQLKWEANGLPLDQSAFKNAVFVEQYLEQSSTLTPLLVDPEGEAEVWLRSTLAHADFVPQHEPRLATALHLALRLGRTLVITEVECIEEWWWSTMRGAAGGRARVLLATRRPALAGDVATHFRAALAPLHFTARLHALVDQLVHGAFYKQNPEMKEKSKEIKLTKATLQKRQHELQENLLKDLSGNADILHDANLLAALEKTRSTSATISQALDEARALVAHTRAACEAYAPSAARAASLALAARLVTALPPDALLDVFVGAVARSENNPKNINNDEVVKYFTRKIIERVLLGLHKKDKYIVVMHLLRQVYDNLIPEKLWQIFIGNFNLIEDKDLTRTMKTQFQWITDDCVKRVAQIKVHDENLFNRLSLGTSAMWLEFQKLGDLHTLSKLNLEPFECVVAVAALRPESTYRAIVSFVDQVLGAGAVSGAHTAQRAALWSRPTRPALLLAAHAHDVLAAHAHAHSRTLTTVGIDEGINVWEAALETSRGGSWLAIRVGASPFTRDLLSFVVSLSERPASDFGDDFRLWILAEDRDIPSTLSTSCVKVVLESPEGVKRNACGTLSAWTRLRADATLLRHLAGLALFHALVQERRAYIPQGWSQWYGWEWGDVSASAAAARAAGGEEAARELCGALYAARVGRARDRSVLHALARRCLREPPAPWPRSDRLQDYVTAMEALPDIDSPELLQLPANCRVAWEKNAADNIIAGLRELNSTVNTKVSGDITPVKTLLSLWKKMMSGSPLIKADYHVEKARGWWGAVCAGELLDAGRAARALHAALAARARRHAPLHEVPDEWQLLWSGPTAPEAYIKEFCHRARSAVERVGGPEFSEDYMPTEVDLRQFFRPARVLCAARAREAARRACSLQALALVAKWDCPAGVCLIQLY</sequence>
<organism evidence="19 20">
    <name type="scientific">Vanessa tameamea</name>
    <name type="common">Kamehameha butterfly</name>
    <dbReference type="NCBI Taxonomy" id="334116"/>
    <lineage>
        <taxon>Eukaryota</taxon>
        <taxon>Metazoa</taxon>
        <taxon>Ecdysozoa</taxon>
        <taxon>Arthropoda</taxon>
        <taxon>Hexapoda</taxon>
        <taxon>Insecta</taxon>
        <taxon>Pterygota</taxon>
        <taxon>Neoptera</taxon>
        <taxon>Endopterygota</taxon>
        <taxon>Lepidoptera</taxon>
        <taxon>Glossata</taxon>
        <taxon>Ditrysia</taxon>
        <taxon>Papilionoidea</taxon>
        <taxon>Nymphalidae</taxon>
        <taxon>Nymphalinae</taxon>
        <taxon>Vanessa</taxon>
    </lineage>
</organism>
<evidence type="ECO:0000256" key="5">
    <source>
        <dbReference type="ARBA" id="ARBA00022741"/>
    </source>
</evidence>